<dbReference type="InterPro" id="IPR013780">
    <property type="entry name" value="Glyco_hydro_b"/>
</dbReference>
<dbReference type="PIRSF" id="PIRSF036918">
    <property type="entry name" value="Maltodextrin_glucosidase"/>
    <property type="match status" value="1"/>
</dbReference>
<sequence length="626" mass="70688">MLNAWHLAAPPFVAQKGPYLYITLWLQGDELPEQVFLRAEPDNEEWLLPMKARASEGLWRYQARLALNEGEATRRYCFKLVWAHSQRWFGPLGWATMPPGQLAQFALDVPDSSPAWVADQVFYQIFPDRFASSGGSHGIQDGSYYHHAAASDVIRRDWQHSLEDNHAASTFYGGDLDGIRQKLPYLQRLGVTALYLNPIFTAPSVHKYDTEDYYQVDPYFGGNDALLRLRVSTRKVGMKLVLDGVFNHTGDSHPWFDRYQNHGDGACHNPASPYRGWFNFYPDGQALSWKGHTSLPKLNFAAPQVAHAIYLGEDSVVRHWLRPPYSIDGWRLDVVHMLGENGGAAGNLRHLAGIYQAIKQENPQAYVLGEHFGDARRWLHAGVEDAAMNYMGFALPVRAFLAGLDVAHHPVQIDAAACANWMDEYRAGLPHGRQLILFNQLDSHDTARFITLLDHNMPRMQMALAWLFCWIGAPCLYYGDEIGLDGANDPFCRKPFPWDESRWNPVLLAQVQRLAALRKRSMALRRGGCQVLYAAGETLVFVRAYHQERVLVALQRNGGGEVVLPYSPLLMPGAWQQEEGESLLMAEEGGVRLQLTEESVAVWRALTPTLSRREREQPGVVDEQGD</sequence>
<evidence type="ECO:0000313" key="6">
    <source>
        <dbReference type="EMBL" id="ATA19032.1"/>
    </source>
</evidence>
<dbReference type="SUPFAM" id="SSF51011">
    <property type="entry name" value="Glycosyl hydrolase domain"/>
    <property type="match status" value="1"/>
</dbReference>
<dbReference type="GO" id="GO:0005737">
    <property type="term" value="C:cytoplasm"/>
    <property type="evidence" value="ECO:0007669"/>
    <property type="project" value="InterPro"/>
</dbReference>
<name>A0A250AZ95_9GAMM</name>
<dbReference type="AlphaFoldDB" id="A0A250AZ95"/>
<gene>
    <name evidence="6" type="ORF">AWC35_06555</name>
</gene>
<dbReference type="GO" id="GO:0005975">
    <property type="term" value="P:carbohydrate metabolic process"/>
    <property type="evidence" value="ECO:0007669"/>
    <property type="project" value="InterPro"/>
</dbReference>
<dbReference type="OrthoDB" id="9805159at2"/>
<feature type="active site" description="Proton donor" evidence="3">
    <location>
        <position position="370"/>
    </location>
</feature>
<keyword evidence="1" id="KW-0378">Hydrolase</keyword>
<feature type="active site" description="Nucleophile" evidence="3">
    <location>
        <position position="333"/>
    </location>
</feature>
<evidence type="ECO:0000313" key="7">
    <source>
        <dbReference type="Proteomes" id="UP000217182"/>
    </source>
</evidence>
<dbReference type="Pfam" id="PF02903">
    <property type="entry name" value="Alpha-amylase_N"/>
    <property type="match status" value="1"/>
</dbReference>
<dbReference type="Gene3D" id="2.60.40.1180">
    <property type="entry name" value="Golgi alpha-mannosidase II"/>
    <property type="match status" value="1"/>
</dbReference>
<dbReference type="CDD" id="cd02857">
    <property type="entry name" value="E_set_CDase_PDE_N"/>
    <property type="match status" value="1"/>
</dbReference>
<evidence type="ECO:0000256" key="2">
    <source>
        <dbReference type="ARBA" id="ARBA00023295"/>
    </source>
</evidence>
<dbReference type="PANTHER" id="PTHR10357:SF210">
    <property type="entry name" value="MALTODEXTRIN GLUCOSIDASE"/>
    <property type="match status" value="1"/>
</dbReference>
<dbReference type="InterPro" id="IPR006047">
    <property type="entry name" value="GH13_cat_dom"/>
</dbReference>
<dbReference type="CDD" id="cd11338">
    <property type="entry name" value="AmyAc_CMD"/>
    <property type="match status" value="1"/>
</dbReference>
<keyword evidence="7" id="KW-1185">Reference proteome</keyword>
<keyword evidence="2 6" id="KW-0326">Glycosidase</keyword>
<evidence type="ECO:0000256" key="3">
    <source>
        <dbReference type="PIRSR" id="PIRSR036918-50"/>
    </source>
</evidence>
<feature type="site" description="Transition state stabilizer" evidence="4">
    <location>
        <position position="445"/>
    </location>
</feature>
<reference evidence="6 7" key="1">
    <citation type="submission" date="2016-01" db="EMBL/GenBank/DDBJ databases">
        <authorList>
            <person name="Oliw E.H."/>
        </authorList>
    </citation>
    <scope>NUCLEOTIDE SEQUENCE [LARGE SCALE GENOMIC DNA]</scope>
    <source>
        <strain evidence="6 7">FRB97</strain>
    </source>
</reference>
<evidence type="ECO:0000259" key="5">
    <source>
        <dbReference type="SMART" id="SM00642"/>
    </source>
</evidence>
<organism evidence="6 7">
    <name type="scientific">Gibbsiella quercinecans</name>
    <dbReference type="NCBI Taxonomy" id="929813"/>
    <lineage>
        <taxon>Bacteria</taxon>
        <taxon>Pseudomonadati</taxon>
        <taxon>Pseudomonadota</taxon>
        <taxon>Gammaproteobacteria</taxon>
        <taxon>Enterobacterales</taxon>
        <taxon>Yersiniaceae</taxon>
        <taxon>Gibbsiella</taxon>
    </lineage>
</organism>
<dbReference type="SMART" id="SM00642">
    <property type="entry name" value="Aamy"/>
    <property type="match status" value="1"/>
</dbReference>
<dbReference type="PANTHER" id="PTHR10357">
    <property type="entry name" value="ALPHA-AMYLASE FAMILY MEMBER"/>
    <property type="match status" value="1"/>
</dbReference>
<evidence type="ECO:0000256" key="4">
    <source>
        <dbReference type="PIRSR" id="PIRSR036918-51"/>
    </source>
</evidence>
<dbReference type="GO" id="GO:0004558">
    <property type="term" value="F:alpha-1,4-glucosidase activity"/>
    <property type="evidence" value="ECO:0007669"/>
    <property type="project" value="InterPro"/>
</dbReference>
<dbReference type="RefSeq" id="WP_095845636.1">
    <property type="nucleotide sequence ID" value="NZ_CP014136.1"/>
</dbReference>
<proteinExistence type="predicted"/>
<dbReference type="KEGG" id="gqu:AWC35_06555"/>
<evidence type="ECO:0000256" key="1">
    <source>
        <dbReference type="ARBA" id="ARBA00022801"/>
    </source>
</evidence>
<dbReference type="Pfam" id="PF00128">
    <property type="entry name" value="Alpha-amylase"/>
    <property type="match status" value="1"/>
</dbReference>
<dbReference type="InterPro" id="IPR017853">
    <property type="entry name" value="GH"/>
</dbReference>
<dbReference type="Proteomes" id="UP000217182">
    <property type="component" value="Chromosome"/>
</dbReference>
<dbReference type="InterPro" id="IPR004185">
    <property type="entry name" value="Glyco_hydro_13_lg-like_dom"/>
</dbReference>
<dbReference type="Gene3D" id="3.20.20.80">
    <property type="entry name" value="Glycosidases"/>
    <property type="match status" value="1"/>
</dbReference>
<dbReference type="NCBIfam" id="NF008051">
    <property type="entry name" value="PRK10785.1"/>
    <property type="match status" value="1"/>
</dbReference>
<dbReference type="SUPFAM" id="SSF51445">
    <property type="entry name" value="(Trans)glycosidases"/>
    <property type="match status" value="1"/>
</dbReference>
<dbReference type="EMBL" id="CP014136">
    <property type="protein sequence ID" value="ATA19032.1"/>
    <property type="molecule type" value="Genomic_DNA"/>
</dbReference>
<protein>
    <submittedName>
        <fullName evidence="6">Alpha-glycosidase</fullName>
    </submittedName>
</protein>
<feature type="domain" description="Glycosyl hydrolase family 13 catalytic" evidence="5">
    <location>
        <begin position="124"/>
        <end position="518"/>
    </location>
</feature>
<dbReference type="InterPro" id="IPR017069">
    <property type="entry name" value="MalZ"/>
</dbReference>
<accession>A0A250AZ95</accession>